<dbReference type="Gene3D" id="3.40.50.1240">
    <property type="entry name" value="Phosphoglycerate mutase-like"/>
    <property type="match status" value="1"/>
</dbReference>
<protein>
    <submittedName>
        <fullName evidence="2">Phosphoglycerate mutase</fullName>
    </submittedName>
</protein>
<dbReference type="Pfam" id="PF00300">
    <property type="entry name" value="His_Phos_1"/>
    <property type="match status" value="1"/>
</dbReference>
<dbReference type="CDD" id="cd07040">
    <property type="entry name" value="HP"/>
    <property type="match status" value="1"/>
</dbReference>
<dbReference type="InterPro" id="IPR013078">
    <property type="entry name" value="His_Pase_superF_clade-1"/>
</dbReference>
<dbReference type="Proteomes" id="UP000887566">
    <property type="component" value="Unplaced"/>
</dbReference>
<dbReference type="AlphaFoldDB" id="A0A914X522"/>
<dbReference type="SUPFAM" id="SSF53254">
    <property type="entry name" value="Phosphoglycerate mutase-like"/>
    <property type="match status" value="1"/>
</dbReference>
<evidence type="ECO:0000313" key="2">
    <source>
        <dbReference type="WBParaSite" id="PSAMB.scaffold6729size8895.g28998.t1"/>
    </source>
</evidence>
<accession>A0A914X522</accession>
<organism evidence="1 2">
    <name type="scientific">Plectus sambesii</name>
    <dbReference type="NCBI Taxonomy" id="2011161"/>
    <lineage>
        <taxon>Eukaryota</taxon>
        <taxon>Metazoa</taxon>
        <taxon>Ecdysozoa</taxon>
        <taxon>Nematoda</taxon>
        <taxon>Chromadorea</taxon>
        <taxon>Plectida</taxon>
        <taxon>Plectina</taxon>
        <taxon>Plectoidea</taxon>
        <taxon>Plectidae</taxon>
        <taxon>Plectus</taxon>
    </lineage>
</organism>
<name>A0A914X522_9BILA</name>
<dbReference type="GO" id="GO:0016791">
    <property type="term" value="F:phosphatase activity"/>
    <property type="evidence" value="ECO:0007669"/>
    <property type="project" value="UniProtKB-ARBA"/>
</dbReference>
<dbReference type="InterPro" id="IPR051710">
    <property type="entry name" value="Phosphatase_SH3-domain"/>
</dbReference>
<proteinExistence type="predicted"/>
<keyword evidence="1" id="KW-1185">Reference proteome</keyword>
<evidence type="ECO:0000313" key="1">
    <source>
        <dbReference type="Proteomes" id="UP000887566"/>
    </source>
</evidence>
<dbReference type="WBParaSite" id="PSAMB.scaffold6729size8895.g28998.t1">
    <property type="protein sequence ID" value="PSAMB.scaffold6729size8895.g28998.t1"/>
    <property type="gene ID" value="PSAMB.scaffold6729size8895.g28998"/>
</dbReference>
<sequence length="288" mass="31746">MRNDDYSLVDIPSIEAEDTMSTRDATKLAAQASKATQRPFRKVLMMRHGEPLDAAFPGWTRLALLGDKYRPYDLNMPLNIPIRSLVAHIDDAPLSEMGRLTAQMVGRGLRLARLEPTMIISAPELRCVHTAAALIKSLNNKNKAATICIEPGLADWRQWQETPPLWLSPRQLADLGLPVDVQYEPHWSVSSLQSAESVADYGERVAAALHNVFQLTRTRDSGVVLIVGHGATVSSDRMSTVTELELADASVPYCSVRGWHLSDDSSTLMATLDHPIKPIHTSAFTIDS</sequence>
<dbReference type="PANTHER" id="PTHR16469:SF27">
    <property type="entry name" value="UBIQUITIN-ASSOCIATED AND SH3 DOMAIN-CONTAINING BA-RELATED"/>
    <property type="match status" value="1"/>
</dbReference>
<reference evidence="2" key="1">
    <citation type="submission" date="2022-11" db="UniProtKB">
        <authorList>
            <consortium name="WormBaseParasite"/>
        </authorList>
    </citation>
    <scope>IDENTIFICATION</scope>
</reference>
<dbReference type="InterPro" id="IPR029033">
    <property type="entry name" value="His_PPase_superfam"/>
</dbReference>
<dbReference type="PANTHER" id="PTHR16469">
    <property type="entry name" value="UBIQUITIN-ASSOCIATED AND SH3 DOMAIN-CONTAINING BA-RELATED"/>
    <property type="match status" value="1"/>
</dbReference>